<feature type="coiled-coil region" evidence="1">
    <location>
        <begin position="8"/>
        <end position="55"/>
    </location>
</feature>
<dbReference type="EMBL" id="HACG01008949">
    <property type="protein sequence ID" value="CEK55814.1"/>
    <property type="molecule type" value="Transcribed_RNA"/>
</dbReference>
<sequence>EAAPLAPCIKLVLEAKREQRQREQAEKDADERSRIEKAEKRIEENKHAVRKLKKVTLLVPEAQD</sequence>
<keyword evidence="1" id="KW-0175">Coiled coil</keyword>
<gene>
    <name evidence="2" type="primary">ORF26113</name>
</gene>
<evidence type="ECO:0000256" key="1">
    <source>
        <dbReference type="SAM" id="Coils"/>
    </source>
</evidence>
<feature type="non-terminal residue" evidence="2">
    <location>
        <position position="1"/>
    </location>
</feature>
<reference evidence="2" key="1">
    <citation type="submission" date="2014-12" db="EMBL/GenBank/DDBJ databases">
        <title>Insight into the proteome of Arion vulgaris.</title>
        <authorList>
            <person name="Aradska J."/>
            <person name="Bulat T."/>
            <person name="Smidak R."/>
            <person name="Sarate P."/>
            <person name="Gangsoo J."/>
            <person name="Sialana F."/>
            <person name="Bilban M."/>
            <person name="Lubec G."/>
        </authorList>
    </citation>
    <scope>NUCLEOTIDE SEQUENCE</scope>
    <source>
        <tissue evidence="2">Skin</tissue>
    </source>
</reference>
<proteinExistence type="predicted"/>
<name>A0A0B6YI29_9EUPU</name>
<accession>A0A0B6YI29</accession>
<protein>
    <submittedName>
        <fullName evidence="2">Uncharacterized protein</fullName>
    </submittedName>
</protein>
<organism evidence="2">
    <name type="scientific">Arion vulgaris</name>
    <dbReference type="NCBI Taxonomy" id="1028688"/>
    <lineage>
        <taxon>Eukaryota</taxon>
        <taxon>Metazoa</taxon>
        <taxon>Spiralia</taxon>
        <taxon>Lophotrochozoa</taxon>
        <taxon>Mollusca</taxon>
        <taxon>Gastropoda</taxon>
        <taxon>Heterobranchia</taxon>
        <taxon>Euthyneura</taxon>
        <taxon>Panpulmonata</taxon>
        <taxon>Eupulmonata</taxon>
        <taxon>Stylommatophora</taxon>
        <taxon>Helicina</taxon>
        <taxon>Arionoidea</taxon>
        <taxon>Arionidae</taxon>
        <taxon>Arion</taxon>
    </lineage>
</organism>
<dbReference type="AlphaFoldDB" id="A0A0B6YI29"/>
<evidence type="ECO:0000313" key="2">
    <source>
        <dbReference type="EMBL" id="CEK55814.1"/>
    </source>
</evidence>